<proteinExistence type="predicted"/>
<protein>
    <recommendedName>
        <fullName evidence="4">ATP synthase F0 subunit B</fullName>
    </recommendedName>
</protein>
<reference evidence="3" key="1">
    <citation type="journal article" date="2019" name="Int. J. Syst. Evol. Microbiol.">
        <title>The Global Catalogue of Microorganisms (GCM) 10K type strain sequencing project: providing services to taxonomists for standard genome sequencing and annotation.</title>
        <authorList>
            <consortium name="The Broad Institute Genomics Platform"/>
            <consortium name="The Broad Institute Genome Sequencing Center for Infectious Disease"/>
            <person name="Wu L."/>
            <person name="Ma J."/>
        </authorList>
    </citation>
    <scope>NUCLEOTIDE SEQUENCE [LARGE SCALE GENOMIC DNA]</scope>
    <source>
        <strain evidence="3">JCM 18514</strain>
    </source>
</reference>
<feature type="region of interest" description="Disordered" evidence="1">
    <location>
        <begin position="184"/>
        <end position="319"/>
    </location>
</feature>
<evidence type="ECO:0008006" key="4">
    <source>
        <dbReference type="Google" id="ProtNLM"/>
    </source>
</evidence>
<comment type="caution">
    <text evidence="2">The sequence shown here is derived from an EMBL/GenBank/DDBJ whole genome shotgun (WGS) entry which is preliminary data.</text>
</comment>
<dbReference type="EMBL" id="BAABKK010000031">
    <property type="protein sequence ID" value="GAA5200091.1"/>
    <property type="molecule type" value="Genomic_DNA"/>
</dbReference>
<evidence type="ECO:0000313" key="2">
    <source>
        <dbReference type="EMBL" id="GAA5200091.1"/>
    </source>
</evidence>
<feature type="region of interest" description="Disordered" evidence="1">
    <location>
        <begin position="1"/>
        <end position="56"/>
    </location>
</feature>
<accession>A0ABP9SP63</accession>
<gene>
    <name evidence="2" type="ORF">GCM10023346_41380</name>
</gene>
<name>A0ABP9SP63_9MICC</name>
<dbReference type="RefSeq" id="WP_345452277.1">
    <property type="nucleotide sequence ID" value="NZ_BAABKK010000031.1"/>
</dbReference>
<evidence type="ECO:0000256" key="1">
    <source>
        <dbReference type="SAM" id="MobiDB-lite"/>
    </source>
</evidence>
<sequence>MTENQWDGNYTPPPATAQRADAQIHPPHTQNSGMPTTETIKDEAGNVAKQAEDSAKNVVETAKSEIANVASEVNSSARDLLEQARLDLTDQAGKQQQKVAEGLRSISEELQSMASASEQPGVATDLVRQAAERSSSVATWLEDRDPGSLLDEVKTFARQRPGTFLLLAAGAGVLAGRLSRGLGASADGSSQGTATGRAPAQPVQPTGDEAKPFVPGPGMTVTPPRVQLPGPTATTAGYSNPGTLPGNGTVAPTGAHATLPQPAPVSEPEADPWPNGGISEDPLTRDRSHRLGPPAPLAGNDEIDGASRPGVDPASGESR</sequence>
<keyword evidence="3" id="KW-1185">Reference proteome</keyword>
<feature type="compositionally biased region" description="Polar residues" evidence="1">
    <location>
        <begin position="28"/>
        <end position="38"/>
    </location>
</feature>
<feature type="compositionally biased region" description="Basic and acidic residues" evidence="1">
    <location>
        <begin position="39"/>
        <end position="55"/>
    </location>
</feature>
<dbReference type="Proteomes" id="UP001500200">
    <property type="component" value="Unassembled WGS sequence"/>
</dbReference>
<evidence type="ECO:0000313" key="3">
    <source>
        <dbReference type="Proteomes" id="UP001500200"/>
    </source>
</evidence>
<organism evidence="2 3">
    <name type="scientific">Arthrobacter gyeryongensis</name>
    <dbReference type="NCBI Taxonomy" id="1650592"/>
    <lineage>
        <taxon>Bacteria</taxon>
        <taxon>Bacillati</taxon>
        <taxon>Actinomycetota</taxon>
        <taxon>Actinomycetes</taxon>
        <taxon>Micrococcales</taxon>
        <taxon>Micrococcaceae</taxon>
        <taxon>Arthrobacter</taxon>
    </lineage>
</organism>
<feature type="compositionally biased region" description="Polar residues" evidence="1">
    <location>
        <begin position="232"/>
        <end position="242"/>
    </location>
</feature>